<dbReference type="RefSeq" id="WP_164526615.1">
    <property type="nucleotide sequence ID" value="NZ_CP047344.1"/>
</dbReference>
<evidence type="ECO:0000313" key="2">
    <source>
        <dbReference type="Proteomes" id="UP000503287"/>
    </source>
</evidence>
<organism evidence="1 2">
    <name type="scientific">Proteus vulgaris</name>
    <dbReference type="NCBI Taxonomy" id="585"/>
    <lineage>
        <taxon>Bacteria</taxon>
        <taxon>Pseudomonadati</taxon>
        <taxon>Pseudomonadota</taxon>
        <taxon>Gammaproteobacteria</taxon>
        <taxon>Enterobacterales</taxon>
        <taxon>Morganellaceae</taxon>
        <taxon>Proteus</taxon>
    </lineage>
</organism>
<sequence>MAKNYVQQGGTIALVNSTKEIIKSGQLVHVGAIACVVITDIQPSEKGDGFSEGVFLLNKKAGIALKAGAMALVKDNVVVDTGGTPTGVVWDDADASSENVTVKLNVFAPAGTP</sequence>
<gene>
    <name evidence="1" type="ORF">GTH24_14885</name>
</gene>
<dbReference type="EMBL" id="CP047344">
    <property type="protein sequence ID" value="QIF95103.1"/>
    <property type="molecule type" value="Genomic_DNA"/>
</dbReference>
<name>A0A6G6SKQ0_PROVU</name>
<reference evidence="1 2" key="1">
    <citation type="submission" date="2020-01" db="EMBL/GenBank/DDBJ databases">
        <title>The genomic epidemiology of tigecycline resistance gene tet(X) variants in a swine farm in China.</title>
        <authorList>
            <person name="Peng K."/>
            <person name="Li R."/>
        </authorList>
    </citation>
    <scope>NUCLEOTIDE SEQUENCE [LARGE SCALE GENOMIC DNA]</scope>
    <source>
        <strain evidence="1 2">ZN3</strain>
    </source>
</reference>
<evidence type="ECO:0000313" key="1">
    <source>
        <dbReference type="EMBL" id="QIF95103.1"/>
    </source>
</evidence>
<accession>A0A6G6SKQ0</accession>
<dbReference type="InterPro" id="IPR011231">
    <property type="entry name" value="Phage_VT1-Sakai_H0018"/>
</dbReference>
<keyword evidence="2" id="KW-1185">Reference proteome</keyword>
<dbReference type="Pfam" id="PF09956">
    <property type="entry name" value="Phage_cement_2"/>
    <property type="match status" value="1"/>
</dbReference>
<dbReference type="PIRSF" id="PIRSF030771">
    <property type="entry name" value="UCP030771"/>
    <property type="match status" value="1"/>
</dbReference>
<proteinExistence type="predicted"/>
<dbReference type="AlphaFoldDB" id="A0A6G6SKQ0"/>
<dbReference type="PROSITE" id="PS51257">
    <property type="entry name" value="PROKAR_LIPOPROTEIN"/>
    <property type="match status" value="1"/>
</dbReference>
<dbReference type="Proteomes" id="UP000503287">
    <property type="component" value="Chromosome"/>
</dbReference>
<protein>
    <submittedName>
        <fullName evidence="1">DUF2190 family protein</fullName>
    </submittedName>
</protein>